<dbReference type="OrthoDB" id="7584397at2"/>
<feature type="chain" id="PRO_5020515062" evidence="1">
    <location>
        <begin position="26"/>
        <end position="119"/>
    </location>
</feature>
<feature type="signal peptide" evidence="1">
    <location>
        <begin position="1"/>
        <end position="25"/>
    </location>
</feature>
<keyword evidence="1" id="KW-0732">Signal</keyword>
<dbReference type="Pfam" id="PF11259">
    <property type="entry name" value="DUF3060"/>
    <property type="match status" value="1"/>
</dbReference>
<accession>A0A4S1WDJ8</accession>
<reference evidence="2 3" key="1">
    <citation type="submission" date="2019-04" db="EMBL/GenBank/DDBJ databases">
        <title>Sphingomonas psychrotolerans sp. nov., isolated from soil in the Tianshan Mountains, Xinjiang, China.</title>
        <authorList>
            <person name="Luo Y."/>
            <person name="Sheng H."/>
        </authorList>
    </citation>
    <scope>NUCLEOTIDE SEQUENCE [LARGE SCALE GENOMIC DNA]</scope>
    <source>
        <strain evidence="2 3">KIS18-15</strain>
    </source>
</reference>
<name>A0A4S1WDJ8_9SPHN</name>
<evidence type="ECO:0000313" key="2">
    <source>
        <dbReference type="EMBL" id="TGX40125.1"/>
    </source>
</evidence>
<evidence type="ECO:0000313" key="3">
    <source>
        <dbReference type="Proteomes" id="UP000309848"/>
    </source>
</evidence>
<organism evidence="2 3">
    <name type="scientific">Sphingomonas naasensis</name>
    <dbReference type="NCBI Taxonomy" id="1344951"/>
    <lineage>
        <taxon>Bacteria</taxon>
        <taxon>Pseudomonadati</taxon>
        <taxon>Pseudomonadota</taxon>
        <taxon>Alphaproteobacteria</taxon>
        <taxon>Sphingomonadales</taxon>
        <taxon>Sphingomonadaceae</taxon>
        <taxon>Sphingomonas</taxon>
    </lineage>
</organism>
<dbReference type="RefSeq" id="WP_135986679.1">
    <property type="nucleotide sequence ID" value="NZ_JAASQM010000001.1"/>
</dbReference>
<keyword evidence="3" id="KW-1185">Reference proteome</keyword>
<proteinExistence type="predicted"/>
<gene>
    <name evidence="2" type="ORF">E5A74_16290</name>
</gene>
<comment type="caution">
    <text evidence="2">The sequence shown here is derived from an EMBL/GenBank/DDBJ whole genome shotgun (WGS) entry which is preliminary data.</text>
</comment>
<dbReference type="Proteomes" id="UP000309848">
    <property type="component" value="Unassembled WGS sequence"/>
</dbReference>
<protein>
    <submittedName>
        <fullName evidence="2">DUF3060 domain-containing protein</fullName>
    </submittedName>
</protein>
<dbReference type="InterPro" id="IPR021417">
    <property type="entry name" value="DUF3060"/>
</dbReference>
<dbReference type="AlphaFoldDB" id="A0A4S1WDJ8"/>
<sequence length="119" mass="12095">MPGFRNIALWGMAPAAMFMAAPACAQAEFTGADEEAALDCGGGAATIVGSGNVLTITGACTRLTITGAGNRVTVDLARISAVHVEGADNQIQWRAPGTAKPRLAVTGAGNRISRLSPDR</sequence>
<dbReference type="EMBL" id="SRXU01000007">
    <property type="protein sequence ID" value="TGX40125.1"/>
    <property type="molecule type" value="Genomic_DNA"/>
</dbReference>
<evidence type="ECO:0000256" key="1">
    <source>
        <dbReference type="SAM" id="SignalP"/>
    </source>
</evidence>